<evidence type="ECO:0008006" key="3">
    <source>
        <dbReference type="Google" id="ProtNLM"/>
    </source>
</evidence>
<name>A0A099T0P9_METMT</name>
<dbReference type="OrthoDB" id="89232at2157"/>
<organism evidence="1 2">
    <name type="scientific">Methanococcoides methylutens</name>
    <dbReference type="NCBI Taxonomy" id="2226"/>
    <lineage>
        <taxon>Archaea</taxon>
        <taxon>Methanobacteriati</taxon>
        <taxon>Methanobacteriota</taxon>
        <taxon>Stenosarchaea group</taxon>
        <taxon>Methanomicrobia</taxon>
        <taxon>Methanosarcinales</taxon>
        <taxon>Methanosarcinaceae</taxon>
        <taxon>Methanococcoides</taxon>
    </lineage>
</organism>
<dbReference type="Pfam" id="PF02596">
    <property type="entry name" value="DUF169"/>
    <property type="match status" value="2"/>
</dbReference>
<comment type="caution">
    <text evidence="1">The sequence shown here is derived from an EMBL/GenBank/DDBJ whole genome shotgun (WGS) entry which is preliminary data.</text>
</comment>
<dbReference type="AlphaFoldDB" id="A0A099T0P9"/>
<dbReference type="InterPro" id="IPR003748">
    <property type="entry name" value="DUF169"/>
</dbReference>
<gene>
    <name evidence="1" type="ORF">LI82_05305</name>
</gene>
<protein>
    <recommendedName>
        <fullName evidence="3">DUF169 domain-containing protein</fullName>
    </recommendedName>
</protein>
<dbReference type="PANTHER" id="PTHR37954">
    <property type="entry name" value="BLL4979 PROTEIN"/>
    <property type="match status" value="1"/>
</dbReference>
<accession>A0A099T0P9</accession>
<dbReference type="PANTHER" id="PTHR37954:SF3">
    <property type="entry name" value="DUF169 DOMAIN-CONTAINING PROTEIN"/>
    <property type="match status" value="1"/>
</dbReference>
<sequence>MKYTELTKQFRQLFELPLTPVAVKFNTDDEPNIPHPMRYCEIVRKAAAFGTSYTCSADDMSCASAELALGFTEPAYGDVYPRIKTADTRTMTITPLDICEFEPDVVVVVGTASKLMRVAATLSKVKGDMVNAKFKGEFAVCGECTTIPVMENKVNLSLLCAGARMFSDYRNDEIVFGFPMEAFVELTESLKEESITKALCGCLMDDLPARLVDAILALGFTKGTDHFIGRFGDEIVRLYIPKDESGKSSSVTLHVPVKFKDADASKASEDGASCLFEEPMNYRLRDNWMDAILLIELHEPIRRAAMKPEKFNALVNNGIEVMLDRVAKFKRKTIQ</sequence>
<evidence type="ECO:0000313" key="1">
    <source>
        <dbReference type="EMBL" id="KGK98722.1"/>
    </source>
</evidence>
<reference evidence="1 2" key="1">
    <citation type="submission" date="2014-09" db="EMBL/GenBank/DDBJ databases">
        <title>Draft genome sequence of an obligately methylotrophic methanogen, Methanococcoides methylutens, isolated from marine sediment.</title>
        <authorList>
            <person name="Guan Y."/>
            <person name="Ngugi D.K."/>
            <person name="Blom J."/>
            <person name="Ali S."/>
            <person name="Ferry J.G."/>
            <person name="Stingl U."/>
        </authorList>
    </citation>
    <scope>NUCLEOTIDE SEQUENCE [LARGE SCALE GENOMIC DNA]</scope>
    <source>
        <strain evidence="1 2">DSM 2657</strain>
    </source>
</reference>
<evidence type="ECO:0000313" key="2">
    <source>
        <dbReference type="Proteomes" id="UP000029859"/>
    </source>
</evidence>
<keyword evidence="2" id="KW-1185">Reference proteome</keyword>
<dbReference type="Proteomes" id="UP000029859">
    <property type="component" value="Unassembled WGS sequence"/>
</dbReference>
<dbReference type="RefSeq" id="WP_048193880.1">
    <property type="nucleotide sequence ID" value="NZ_CAAGSM010000003.1"/>
</dbReference>
<proteinExistence type="predicted"/>
<dbReference type="EMBL" id="JRHO01000010">
    <property type="protein sequence ID" value="KGK98722.1"/>
    <property type="molecule type" value="Genomic_DNA"/>
</dbReference>